<feature type="region of interest" description="Disordered" evidence="1">
    <location>
        <begin position="314"/>
        <end position="437"/>
    </location>
</feature>
<keyword evidence="2" id="KW-0812">Transmembrane</keyword>
<evidence type="ECO:0008006" key="5">
    <source>
        <dbReference type="Google" id="ProtNLM"/>
    </source>
</evidence>
<keyword evidence="2" id="KW-0472">Membrane</keyword>
<dbReference type="SUPFAM" id="SSF51126">
    <property type="entry name" value="Pectin lyase-like"/>
    <property type="match status" value="1"/>
</dbReference>
<feature type="region of interest" description="Disordered" evidence="1">
    <location>
        <begin position="166"/>
        <end position="239"/>
    </location>
</feature>
<gene>
    <name evidence="3" type="ORF">K340107D12_38860</name>
</gene>
<dbReference type="EMBL" id="BAABZQ010000001">
    <property type="protein sequence ID" value="GAA6501070.1"/>
    <property type="molecule type" value="Genomic_DNA"/>
</dbReference>
<feature type="compositionally biased region" description="Basic and acidic residues" evidence="1">
    <location>
        <begin position="322"/>
        <end position="435"/>
    </location>
</feature>
<evidence type="ECO:0000313" key="3">
    <source>
        <dbReference type="EMBL" id="GAA6501070.1"/>
    </source>
</evidence>
<protein>
    <recommendedName>
        <fullName evidence="5">Gram-positive cocci surface proteins LPxTG domain-containing protein</fullName>
    </recommendedName>
</protein>
<sequence length="657" mass="70818">MKKNYSGNNSRSYKNRILKTTLGITLAAMLVVQGAGTGMHMGLSQVAAAEQTDNAAKLKTVYVSGSGKKSGDGTSKDTAVSSFEKAKSLAADSATILVCGTITISGETKLTMPSGITVKRADGFSGPIIKVEGSGKLTLSYGWLSASDVDTKSANLGADAFVVGEKAKEENKENQEQKKEDNTSEDNSADKDAVKEDTKEESKEEAKEEQKEEPKEEPKEEAPVKKQEAPAVTVPDSMTMKEPATLESMFMGDGFNGDGTFRFAEPEKVPDTYESTHQIIFTPNDTETYDYSGVPGWSAEGQQVVRSVTVYVESLKAPESSAEEKEEPKKEEAETEEPKQDTDSGKTDQAEKPADDKDTDADKKDTDKTEKPVEDKKDAKDKKEDASKKEETKKEESAKKDDASKKEESSKKENTDKKENISSKKESSEKAEKEPVGSLWDKATDVKVSGDFIPSYVEVRVSLNTDVDSLPAADIEQILQAYEIELWDLKADKEYKIPDGKKVTVSIPVPKDADLYKKLVIGHYMEETGSYEYFTLGSNMNVSGGYLVFETGSLSPFNVGGSQLVGIGTQSPNHKPTVPSAGTTGNGGSSSINKNGGNNGSSTVKKPTNTSIKKNNGAVVVNPRTGDESPILTYVLVAAAAVIVVVVLLVLGKRKKK</sequence>
<feature type="region of interest" description="Disordered" evidence="1">
    <location>
        <begin position="570"/>
        <end position="611"/>
    </location>
</feature>
<evidence type="ECO:0000313" key="4">
    <source>
        <dbReference type="Proteomes" id="UP001600941"/>
    </source>
</evidence>
<feature type="compositionally biased region" description="Low complexity" evidence="1">
    <location>
        <begin position="589"/>
        <end position="603"/>
    </location>
</feature>
<keyword evidence="4" id="KW-1185">Reference proteome</keyword>
<organism evidence="3 4">
    <name type="scientific">Blautia parvula</name>
    <dbReference type="NCBI Taxonomy" id="2877527"/>
    <lineage>
        <taxon>Bacteria</taxon>
        <taxon>Bacillati</taxon>
        <taxon>Bacillota</taxon>
        <taxon>Clostridia</taxon>
        <taxon>Lachnospirales</taxon>
        <taxon>Lachnospiraceae</taxon>
        <taxon>Blautia</taxon>
    </lineage>
</organism>
<dbReference type="RefSeq" id="WP_146051667.1">
    <property type="nucleotide sequence ID" value="NZ_AP031413.1"/>
</dbReference>
<comment type="caution">
    <text evidence="3">The sequence shown here is derived from an EMBL/GenBank/DDBJ whole genome shotgun (WGS) entry which is preliminary data.</text>
</comment>
<dbReference type="InterPro" id="IPR011050">
    <property type="entry name" value="Pectin_lyase_fold/virulence"/>
</dbReference>
<dbReference type="Proteomes" id="UP001600941">
    <property type="component" value="Unassembled WGS sequence"/>
</dbReference>
<evidence type="ECO:0000256" key="2">
    <source>
        <dbReference type="SAM" id="Phobius"/>
    </source>
</evidence>
<reference evidence="3 4" key="1">
    <citation type="submission" date="2024-04" db="EMBL/GenBank/DDBJ databases">
        <title>Defined microbial consortia suppress multidrug-resistant proinflammatory Enterobacteriaceae via ecological control.</title>
        <authorList>
            <person name="Furuichi M."/>
            <person name="Kawaguchi T."/>
            <person name="Pust M."/>
            <person name="Yasuma K."/>
            <person name="Plichta D."/>
            <person name="Hasegawa N."/>
            <person name="Ohya T."/>
            <person name="Bhattarai S."/>
            <person name="Sasajima S."/>
            <person name="Aoto Y."/>
            <person name="Tuganbaev T."/>
            <person name="Yaginuma M."/>
            <person name="Ueda M."/>
            <person name="Okahashi N."/>
            <person name="Amafuji K."/>
            <person name="Kiridooshi Y."/>
            <person name="Sugita K."/>
            <person name="Strazar M."/>
            <person name="Skelly A."/>
            <person name="Suda W."/>
            <person name="Hattori M."/>
            <person name="Nakamoto N."/>
            <person name="Caballero S."/>
            <person name="Norman J."/>
            <person name="Olle B."/>
            <person name="Tanoue T."/>
            <person name="Arita M."/>
            <person name="Bucci V."/>
            <person name="Atarashi K."/>
            <person name="Xavier R."/>
            <person name="Honda K."/>
        </authorList>
    </citation>
    <scope>NUCLEOTIDE SEQUENCE [LARGE SCALE GENOMIC DNA]</scope>
    <source>
        <strain evidence="4">k34-0107-D12</strain>
    </source>
</reference>
<keyword evidence="2" id="KW-1133">Transmembrane helix</keyword>
<feature type="transmembrane region" description="Helical" evidence="2">
    <location>
        <begin position="631"/>
        <end position="651"/>
    </location>
</feature>
<feature type="compositionally biased region" description="Basic and acidic residues" evidence="1">
    <location>
        <begin position="166"/>
        <end position="228"/>
    </location>
</feature>
<proteinExistence type="predicted"/>
<evidence type="ECO:0000256" key="1">
    <source>
        <dbReference type="SAM" id="MobiDB-lite"/>
    </source>
</evidence>
<name>A0ABQ0BX24_9FIRM</name>
<accession>A0ABQ0BX24</accession>